<dbReference type="PRINTS" id="PR00480">
    <property type="entry name" value="ASTACIN"/>
</dbReference>
<comment type="subcellular location">
    <subcellularLocation>
        <location evidence="1">Secreted</location>
    </subcellularLocation>
</comment>
<dbReference type="GO" id="GO:0005576">
    <property type="term" value="C:extracellular region"/>
    <property type="evidence" value="ECO:0007669"/>
    <property type="project" value="UniProtKB-SubCell"/>
</dbReference>
<evidence type="ECO:0000313" key="19">
    <source>
        <dbReference type="Proteomes" id="UP001209878"/>
    </source>
</evidence>
<keyword evidence="4 12" id="KW-0479">Metal-binding</keyword>
<feature type="active site" evidence="12">
    <location>
        <position position="157"/>
    </location>
</feature>
<evidence type="ECO:0000256" key="9">
    <source>
        <dbReference type="ARBA" id="ARBA00023157"/>
    </source>
</evidence>
<comment type="cofactor">
    <cofactor evidence="12 13">
        <name>Zn(2+)</name>
        <dbReference type="ChEBI" id="CHEBI:29105"/>
    </cofactor>
    <text evidence="12 13">Binds 1 zinc ion per subunit.</text>
</comment>
<dbReference type="Pfam" id="PF00431">
    <property type="entry name" value="CUB"/>
    <property type="match status" value="1"/>
</dbReference>
<feature type="domain" description="CUB" evidence="15">
    <location>
        <begin position="307"/>
        <end position="430"/>
    </location>
</feature>
<dbReference type="GO" id="GO:0006508">
    <property type="term" value="P:proteolysis"/>
    <property type="evidence" value="ECO:0007669"/>
    <property type="project" value="UniProtKB-KW"/>
</dbReference>
<keyword evidence="8 12" id="KW-0482">Metalloprotease</keyword>
<proteinExistence type="predicted"/>
<evidence type="ECO:0000256" key="10">
    <source>
        <dbReference type="ARBA" id="ARBA00023180"/>
    </source>
</evidence>
<dbReference type="CDD" id="cd04280">
    <property type="entry name" value="ZnMc_astacin_like"/>
    <property type="match status" value="1"/>
</dbReference>
<dbReference type="SUPFAM" id="SSF49854">
    <property type="entry name" value="Spermadhesin, CUB domain"/>
    <property type="match status" value="1"/>
</dbReference>
<dbReference type="PANTHER" id="PTHR10127">
    <property type="entry name" value="DISCOIDIN, CUB, EGF, LAMININ , AND ZINC METALLOPROTEASE DOMAIN CONTAINING"/>
    <property type="match status" value="1"/>
</dbReference>
<evidence type="ECO:0000259" key="16">
    <source>
        <dbReference type="PROSITE" id="PS50234"/>
    </source>
</evidence>
<dbReference type="SMART" id="SM00042">
    <property type="entry name" value="CUB"/>
    <property type="match status" value="1"/>
</dbReference>
<dbReference type="PROSITE" id="PS00022">
    <property type="entry name" value="EGF_1"/>
    <property type="match status" value="1"/>
</dbReference>
<name>A0AAD9KS32_RIDPI</name>
<dbReference type="InterPro" id="IPR006026">
    <property type="entry name" value="Peptidase_Metallo"/>
</dbReference>
<organism evidence="18 19">
    <name type="scientific">Ridgeia piscesae</name>
    <name type="common">Tubeworm</name>
    <dbReference type="NCBI Taxonomy" id="27915"/>
    <lineage>
        <taxon>Eukaryota</taxon>
        <taxon>Metazoa</taxon>
        <taxon>Spiralia</taxon>
        <taxon>Lophotrochozoa</taxon>
        <taxon>Annelida</taxon>
        <taxon>Polychaeta</taxon>
        <taxon>Sedentaria</taxon>
        <taxon>Canalipalpata</taxon>
        <taxon>Sabellida</taxon>
        <taxon>Siboglinidae</taxon>
        <taxon>Ridgeia</taxon>
    </lineage>
</organism>
<dbReference type="EMBL" id="JAODUO010000666">
    <property type="protein sequence ID" value="KAK2176354.1"/>
    <property type="molecule type" value="Genomic_DNA"/>
</dbReference>
<dbReference type="PROSITE" id="PS01180">
    <property type="entry name" value="CUB"/>
    <property type="match status" value="1"/>
</dbReference>
<dbReference type="AlphaFoldDB" id="A0AAD9KS32"/>
<dbReference type="CDD" id="cd00198">
    <property type="entry name" value="vWFA"/>
    <property type="match status" value="1"/>
</dbReference>
<comment type="caution">
    <text evidence="18">The sequence shown here is derived from an EMBL/GenBank/DDBJ whole genome shotgun (WGS) entry which is preliminary data.</text>
</comment>
<keyword evidence="6 12" id="KW-0378">Hydrolase</keyword>
<evidence type="ECO:0000256" key="6">
    <source>
        <dbReference type="ARBA" id="ARBA00022801"/>
    </source>
</evidence>
<evidence type="ECO:0000259" key="15">
    <source>
        <dbReference type="PROSITE" id="PS01180"/>
    </source>
</evidence>
<keyword evidence="19" id="KW-1185">Reference proteome</keyword>
<dbReference type="InterPro" id="IPR034035">
    <property type="entry name" value="Astacin-like_dom"/>
</dbReference>
<dbReference type="PROSITE" id="PS50234">
    <property type="entry name" value="VWFA"/>
    <property type="match status" value="1"/>
</dbReference>
<dbReference type="PROSITE" id="PS51864">
    <property type="entry name" value="ASTACIN"/>
    <property type="match status" value="1"/>
</dbReference>
<keyword evidence="10" id="KW-0325">Glycoprotein</keyword>
<keyword evidence="3 12" id="KW-0645">Protease</keyword>
<dbReference type="SUPFAM" id="SSF53300">
    <property type="entry name" value="vWA-like"/>
    <property type="match status" value="1"/>
</dbReference>
<accession>A0AAD9KS32</accession>
<evidence type="ECO:0000256" key="14">
    <source>
        <dbReference type="SAM" id="MobiDB-lite"/>
    </source>
</evidence>
<evidence type="ECO:0000259" key="17">
    <source>
        <dbReference type="PROSITE" id="PS51864"/>
    </source>
</evidence>
<evidence type="ECO:0000256" key="7">
    <source>
        <dbReference type="ARBA" id="ARBA00022833"/>
    </source>
</evidence>
<feature type="domain" description="Peptidase M12A" evidence="17">
    <location>
        <begin position="58"/>
        <end position="260"/>
    </location>
</feature>
<dbReference type="SMART" id="SM00235">
    <property type="entry name" value="ZnMc"/>
    <property type="match status" value="1"/>
</dbReference>
<dbReference type="GO" id="GO:0018996">
    <property type="term" value="P:molting cycle, collagen and cuticulin-based cuticle"/>
    <property type="evidence" value="ECO:0007669"/>
    <property type="project" value="InterPro"/>
</dbReference>
<dbReference type="GO" id="GO:0008270">
    <property type="term" value="F:zinc ion binding"/>
    <property type="evidence" value="ECO:0007669"/>
    <property type="project" value="UniProtKB-UniRule"/>
</dbReference>
<dbReference type="InterPro" id="IPR035914">
    <property type="entry name" value="Sperma_CUB_dom_sf"/>
</dbReference>
<keyword evidence="2" id="KW-0964">Secreted</keyword>
<feature type="compositionally biased region" description="Low complexity" evidence="14">
    <location>
        <begin position="663"/>
        <end position="736"/>
    </location>
</feature>
<dbReference type="Pfam" id="PF01400">
    <property type="entry name" value="Astacin"/>
    <property type="match status" value="1"/>
</dbReference>
<dbReference type="Gene3D" id="2.60.120.290">
    <property type="entry name" value="Spermadhesin, CUB domain"/>
    <property type="match status" value="1"/>
</dbReference>
<feature type="region of interest" description="Disordered" evidence="14">
    <location>
        <begin position="663"/>
        <end position="740"/>
    </location>
</feature>
<evidence type="ECO:0000256" key="2">
    <source>
        <dbReference type="ARBA" id="ARBA00022525"/>
    </source>
</evidence>
<keyword evidence="7 12" id="KW-0862">Zinc</keyword>
<dbReference type="PANTHER" id="PTHR10127:SF780">
    <property type="entry name" value="METALLOENDOPEPTIDASE"/>
    <property type="match status" value="1"/>
</dbReference>
<dbReference type="Gene3D" id="3.40.390.10">
    <property type="entry name" value="Collagenase (Catalytic Domain)"/>
    <property type="match status" value="1"/>
</dbReference>
<evidence type="ECO:0000256" key="13">
    <source>
        <dbReference type="RuleBase" id="RU361183"/>
    </source>
</evidence>
<dbReference type="InterPro" id="IPR002035">
    <property type="entry name" value="VWF_A"/>
</dbReference>
<dbReference type="InterPro" id="IPR000859">
    <property type="entry name" value="CUB_dom"/>
</dbReference>
<evidence type="ECO:0000256" key="8">
    <source>
        <dbReference type="ARBA" id="ARBA00023049"/>
    </source>
</evidence>
<feature type="binding site" evidence="12">
    <location>
        <position position="166"/>
    </location>
    <ligand>
        <name>Zn(2+)</name>
        <dbReference type="ChEBI" id="CHEBI:29105"/>
        <note>catalytic</note>
    </ligand>
</feature>
<dbReference type="EC" id="3.4.24.-" evidence="13"/>
<evidence type="ECO:0000256" key="4">
    <source>
        <dbReference type="ARBA" id="ARBA00022723"/>
    </source>
</evidence>
<sequence length="781" mass="86882">MQKCKEIRQQMALDLNKETTEQESESPMACVEDIMMVPSQVDQLLVSMKESRETRTRRKIRRDIDVSRWQLPIRYKVDGNLNAIEASVVEDAIAFWEEGTCLTFERLQLDSTYDSNHILFTKIYTLGCYSYIGNVKMSPQPIFLSYTCFTPGVLAHEIGHALGLIHEHQRYDRDDYISLNLDNIASHAISNFNRFEASIVDTKDLTYDYGSAMHYTSTAFGKRSGAVTIVAKDRLYERTMGQRVELSFYDHQIINLAYCSRECNDRLPAACQHGGYQDPKDCNKCRCPDGWGGRYCDQVATSVGATCGGVLDALPQAQSAHSPRYDPWDASKIYDNYQECSWLIRAPEGKHVTLRFDDIFSVYCANNHCLHWVEIRYKRDLGKSGPRFCCTDRPQNVFTSESNEMLVIFKAKTNVDAKYRRGFKFIYSDSSENTAKTATTTTTTTTTPLPEQRADVTKTRTTTAPRTTTRMPTNDRFDVAIMIDMTSHPGKDHSSLKQLVSNAMSKLHLGGEHARVSVVSFGRLAFTQLSLDEGVDTQAVKRTLTETTVRGEVANYFGALWVMQNSVFVESHGDRATAPNVAVLVTDSRHSIAISSHAVTKSARQARDNGIPLCVVAIDDKVDHGLLEDMTESNDDLFYVGGYSGFRDDSTASWLASKIRQLATTTPPTTTTTATTTPRPTTTTTTTTTPRPTTTTTTATTTTTTPTTTTPRPTTTTTKRTTSTTTTTTTAAPTTRMSNSVGRNSVVSCETVRGSCSQSCGGCGIQRIETICRAFDGKPRR</sequence>
<feature type="compositionally biased region" description="Low complexity" evidence="14">
    <location>
        <begin position="436"/>
        <end position="447"/>
    </location>
</feature>
<evidence type="ECO:0000256" key="1">
    <source>
        <dbReference type="ARBA" id="ARBA00004613"/>
    </source>
</evidence>
<dbReference type="SUPFAM" id="SSF55486">
    <property type="entry name" value="Metalloproteases ('zincins'), catalytic domain"/>
    <property type="match status" value="1"/>
</dbReference>
<dbReference type="Pfam" id="PF00092">
    <property type="entry name" value="VWA"/>
    <property type="match status" value="1"/>
</dbReference>
<gene>
    <name evidence="18" type="ORF">NP493_667g00011</name>
</gene>
<feature type="binding site" evidence="12">
    <location>
        <position position="156"/>
    </location>
    <ligand>
        <name>Zn(2+)</name>
        <dbReference type="ChEBI" id="CHEBI:29105"/>
        <note>catalytic</note>
    </ligand>
</feature>
<dbReference type="InterPro" id="IPR017050">
    <property type="entry name" value="Metallopeptidase_nem"/>
</dbReference>
<dbReference type="CDD" id="cd00041">
    <property type="entry name" value="CUB"/>
    <property type="match status" value="1"/>
</dbReference>
<evidence type="ECO:0000256" key="12">
    <source>
        <dbReference type="PROSITE-ProRule" id="PRU01211"/>
    </source>
</evidence>
<dbReference type="PIRSF" id="PIRSF036365">
    <property type="entry name" value="Astacin_nematoda"/>
    <property type="match status" value="1"/>
</dbReference>
<dbReference type="Gene3D" id="3.40.50.410">
    <property type="entry name" value="von Willebrand factor, type A domain"/>
    <property type="match status" value="1"/>
</dbReference>
<keyword evidence="9" id="KW-1015">Disulfide bond</keyword>
<feature type="domain" description="VWFA" evidence="16">
    <location>
        <begin position="478"/>
        <end position="659"/>
    </location>
</feature>
<dbReference type="PROSITE" id="PS01186">
    <property type="entry name" value="EGF_2"/>
    <property type="match status" value="1"/>
</dbReference>
<dbReference type="InterPro" id="IPR000742">
    <property type="entry name" value="EGF"/>
</dbReference>
<dbReference type="InterPro" id="IPR036465">
    <property type="entry name" value="vWFA_dom_sf"/>
</dbReference>
<feature type="binding site" evidence="12">
    <location>
        <position position="160"/>
    </location>
    <ligand>
        <name>Zn(2+)</name>
        <dbReference type="ChEBI" id="CHEBI:29105"/>
        <note>catalytic</note>
    </ligand>
</feature>
<comment type="caution">
    <text evidence="11">Lacks conserved residue(s) required for the propagation of feature annotation.</text>
</comment>
<keyword evidence="5" id="KW-0732">Signal</keyword>
<evidence type="ECO:0000313" key="18">
    <source>
        <dbReference type="EMBL" id="KAK2176354.1"/>
    </source>
</evidence>
<dbReference type="Proteomes" id="UP001209878">
    <property type="component" value="Unassembled WGS sequence"/>
</dbReference>
<evidence type="ECO:0000256" key="5">
    <source>
        <dbReference type="ARBA" id="ARBA00022729"/>
    </source>
</evidence>
<dbReference type="InterPro" id="IPR001506">
    <property type="entry name" value="Peptidase_M12A"/>
</dbReference>
<feature type="compositionally biased region" description="Low complexity" evidence="14">
    <location>
        <begin position="459"/>
        <end position="471"/>
    </location>
</feature>
<dbReference type="InterPro" id="IPR024079">
    <property type="entry name" value="MetalloPept_cat_dom_sf"/>
</dbReference>
<dbReference type="SMART" id="SM00327">
    <property type="entry name" value="VWA"/>
    <property type="match status" value="1"/>
</dbReference>
<feature type="region of interest" description="Disordered" evidence="14">
    <location>
        <begin position="436"/>
        <end position="471"/>
    </location>
</feature>
<dbReference type="GO" id="GO:0004222">
    <property type="term" value="F:metalloendopeptidase activity"/>
    <property type="evidence" value="ECO:0007669"/>
    <property type="project" value="UniProtKB-UniRule"/>
</dbReference>
<evidence type="ECO:0000256" key="11">
    <source>
        <dbReference type="PROSITE-ProRule" id="PRU00059"/>
    </source>
</evidence>
<evidence type="ECO:0000256" key="3">
    <source>
        <dbReference type="ARBA" id="ARBA00022670"/>
    </source>
</evidence>
<reference evidence="18" key="1">
    <citation type="journal article" date="2023" name="Mol. Biol. Evol.">
        <title>Third-Generation Sequencing Reveals the Adaptive Role of the Epigenome in Three Deep-Sea Polychaetes.</title>
        <authorList>
            <person name="Perez M."/>
            <person name="Aroh O."/>
            <person name="Sun Y."/>
            <person name="Lan Y."/>
            <person name="Juniper S.K."/>
            <person name="Young C.R."/>
            <person name="Angers B."/>
            <person name="Qian P.Y."/>
        </authorList>
    </citation>
    <scope>NUCLEOTIDE SEQUENCE</scope>
    <source>
        <strain evidence="18">R07B-5</strain>
    </source>
</reference>
<protein>
    <recommendedName>
        <fullName evidence="13">Metalloendopeptidase</fullName>
        <ecNumber evidence="13">3.4.24.-</ecNumber>
    </recommendedName>
</protein>